<sequence length="110" mass="12099">MSDPPPDCLRCGACCHSPAERFVRVTGADWARLGDAAERVAHFIGRGHEAYMKMTAGHCIALEIRPTDDGAPEYFCTLYDRRPQICRDLARGSPECAGERTVKATCARTI</sequence>
<accession>A0A4Q1C6Z3</accession>
<reference evidence="1 2" key="1">
    <citation type="submission" date="2019-01" db="EMBL/GenBank/DDBJ databases">
        <title>Lacunisphaera sp. strain TWA-58.</title>
        <authorList>
            <person name="Chen W.-M."/>
        </authorList>
    </citation>
    <scope>NUCLEOTIDE SEQUENCE [LARGE SCALE GENOMIC DNA]</scope>
    <source>
        <strain evidence="1 2">TWA-58</strain>
    </source>
</reference>
<dbReference type="InterPro" id="IPR005358">
    <property type="entry name" value="Puta_zinc/iron-chelating_dom"/>
</dbReference>
<dbReference type="Proteomes" id="UP000290218">
    <property type="component" value="Unassembled WGS sequence"/>
</dbReference>
<dbReference type="OrthoDB" id="196483at2"/>
<evidence type="ECO:0000313" key="2">
    <source>
        <dbReference type="Proteomes" id="UP000290218"/>
    </source>
</evidence>
<protein>
    <submittedName>
        <fullName evidence="1">YkgJ family cysteine cluster protein</fullName>
    </submittedName>
</protein>
<comment type="caution">
    <text evidence="1">The sequence shown here is derived from an EMBL/GenBank/DDBJ whole genome shotgun (WGS) entry which is preliminary data.</text>
</comment>
<dbReference type="AlphaFoldDB" id="A0A4Q1C6Z3"/>
<dbReference type="Pfam" id="PF03692">
    <property type="entry name" value="CxxCxxCC"/>
    <property type="match status" value="1"/>
</dbReference>
<dbReference type="EMBL" id="SDHX01000001">
    <property type="protein sequence ID" value="RXK54588.1"/>
    <property type="molecule type" value="Genomic_DNA"/>
</dbReference>
<gene>
    <name evidence="1" type="ORF">ESB00_01420</name>
</gene>
<keyword evidence="2" id="KW-1185">Reference proteome</keyword>
<organism evidence="1 2">
    <name type="scientific">Oleiharenicola lentus</name>
    <dbReference type="NCBI Taxonomy" id="2508720"/>
    <lineage>
        <taxon>Bacteria</taxon>
        <taxon>Pseudomonadati</taxon>
        <taxon>Verrucomicrobiota</taxon>
        <taxon>Opitutia</taxon>
        <taxon>Opitutales</taxon>
        <taxon>Opitutaceae</taxon>
        <taxon>Oleiharenicola</taxon>
    </lineage>
</organism>
<name>A0A4Q1C6Z3_9BACT</name>
<evidence type="ECO:0000313" key="1">
    <source>
        <dbReference type="EMBL" id="RXK54588.1"/>
    </source>
</evidence>
<dbReference type="RefSeq" id="WP_129045952.1">
    <property type="nucleotide sequence ID" value="NZ_SDHX01000001.1"/>
</dbReference>
<proteinExistence type="predicted"/>